<evidence type="ECO:0000256" key="1">
    <source>
        <dbReference type="SAM" id="Phobius"/>
    </source>
</evidence>
<reference evidence="2 3" key="1">
    <citation type="submission" date="2020-03" db="EMBL/GenBank/DDBJ databases">
        <title>Roseomonas selenitidurans sp. nov. isolated from urban soil.</title>
        <authorList>
            <person name="Liu H."/>
        </authorList>
    </citation>
    <scope>NUCLEOTIDE SEQUENCE [LARGE SCALE GENOMIC DNA]</scope>
    <source>
        <strain evidence="2 3">BU-1</strain>
    </source>
</reference>
<keyword evidence="3" id="KW-1185">Reference proteome</keyword>
<organism evidence="2 3">
    <name type="scientific">Falsiroseomonas selenitidurans</name>
    <dbReference type="NCBI Taxonomy" id="2716335"/>
    <lineage>
        <taxon>Bacteria</taxon>
        <taxon>Pseudomonadati</taxon>
        <taxon>Pseudomonadota</taxon>
        <taxon>Alphaproteobacteria</taxon>
        <taxon>Acetobacterales</taxon>
        <taxon>Roseomonadaceae</taxon>
        <taxon>Falsiroseomonas</taxon>
    </lineage>
</organism>
<keyword evidence="1" id="KW-0472">Membrane</keyword>
<keyword evidence="1" id="KW-0812">Transmembrane</keyword>
<evidence type="ECO:0000313" key="2">
    <source>
        <dbReference type="EMBL" id="NKC34360.1"/>
    </source>
</evidence>
<evidence type="ECO:0000313" key="3">
    <source>
        <dbReference type="Proteomes" id="UP000787635"/>
    </source>
</evidence>
<sequence length="80" mass="8597">MAILLILLPLLAWLLWRWLRPDGARPSPALLVALAVTLVLVAAAGLWLRQTRTGQAGADYVPPSLGADGRVIPSHLEPAR</sequence>
<dbReference type="Proteomes" id="UP000787635">
    <property type="component" value="Unassembled WGS sequence"/>
</dbReference>
<comment type="caution">
    <text evidence="2">The sequence shown here is derived from an EMBL/GenBank/DDBJ whole genome shotgun (WGS) entry which is preliminary data.</text>
</comment>
<keyword evidence="1" id="KW-1133">Transmembrane helix</keyword>
<dbReference type="EMBL" id="JAAVNE010000080">
    <property type="protein sequence ID" value="NKC34360.1"/>
    <property type="molecule type" value="Genomic_DNA"/>
</dbReference>
<dbReference type="RefSeq" id="WP_168035070.1">
    <property type="nucleotide sequence ID" value="NZ_JAAVNE010000080.1"/>
</dbReference>
<feature type="transmembrane region" description="Helical" evidence="1">
    <location>
        <begin position="29"/>
        <end position="48"/>
    </location>
</feature>
<proteinExistence type="predicted"/>
<protein>
    <submittedName>
        <fullName evidence="2">Uncharacterized protein</fullName>
    </submittedName>
</protein>
<name>A0ABX1EHL8_9PROT</name>
<accession>A0ABX1EHL8</accession>
<gene>
    <name evidence="2" type="ORF">HEQ75_26150</name>
</gene>